<comment type="cofactor">
    <cofactor evidence="8">
        <name>Mg(2+)</name>
        <dbReference type="ChEBI" id="CHEBI:18420"/>
    </cofactor>
    <cofactor evidence="8">
        <name>Mn(2+)</name>
        <dbReference type="ChEBI" id="CHEBI:29035"/>
    </cofactor>
</comment>
<evidence type="ECO:0000256" key="6">
    <source>
        <dbReference type="ARBA" id="ARBA00022840"/>
    </source>
</evidence>
<keyword evidence="8" id="KW-0464">Manganese</keyword>
<dbReference type="KEGG" id="ceh:CEW89_06180"/>
<evidence type="ECO:0000256" key="2">
    <source>
        <dbReference type="ARBA" id="ARBA00022679"/>
    </source>
</evidence>
<evidence type="ECO:0000256" key="7">
    <source>
        <dbReference type="ARBA" id="ARBA00022842"/>
    </source>
</evidence>
<feature type="binding site" evidence="8">
    <location>
        <position position="82"/>
    </location>
    <ligand>
        <name>ATP</name>
        <dbReference type="ChEBI" id="CHEBI:30616"/>
    </ligand>
</feature>
<dbReference type="PANTHER" id="PTHR32057">
    <property type="entry name" value="PROTEIN ADENYLYLTRANSFERASE SELO, MITOCHONDRIAL"/>
    <property type="match status" value="1"/>
</dbReference>
<comment type="catalytic activity">
    <reaction evidence="8">
        <text>L-tyrosyl-[protein] + UTP = O-(5'-uridylyl)-L-tyrosyl-[protein] + diphosphate</text>
        <dbReference type="Rhea" id="RHEA:83887"/>
        <dbReference type="Rhea" id="RHEA-COMP:10136"/>
        <dbReference type="Rhea" id="RHEA-COMP:20238"/>
        <dbReference type="ChEBI" id="CHEBI:33019"/>
        <dbReference type="ChEBI" id="CHEBI:46398"/>
        <dbReference type="ChEBI" id="CHEBI:46858"/>
        <dbReference type="ChEBI" id="CHEBI:90602"/>
    </reaction>
</comment>
<comment type="catalytic activity">
    <reaction evidence="8">
        <text>L-seryl-[protein] + UTP = O-(5'-uridylyl)-L-seryl-[protein] + diphosphate</text>
        <dbReference type="Rhea" id="RHEA:64604"/>
        <dbReference type="Rhea" id="RHEA-COMP:9863"/>
        <dbReference type="Rhea" id="RHEA-COMP:16635"/>
        <dbReference type="ChEBI" id="CHEBI:29999"/>
        <dbReference type="ChEBI" id="CHEBI:33019"/>
        <dbReference type="ChEBI" id="CHEBI:46398"/>
        <dbReference type="ChEBI" id="CHEBI:156051"/>
    </reaction>
</comment>
<sequence length="466" mass="51709">MTQFDNSYVRLPDRFFTRIAPERAPAPEMVLWNADLAAHLGVADWDAEICAGNVIPDGADPIAQVYGGHQFGNWSPQLGDGRAVMLGEVVTDKGRFDIHLKGAGRTPYSRNGDGRAWIGPVLREYIVSEFMHAVGVPTTRALAAVRTGGRVQRERAYPGGLLVRVAASHIRVGTFQYFTAREDYEAVRLLTDHARARHFPQATNTIEFYQEVVRAQARLIATWMGLGFVHGVMNTDNMAVSGETIDFGPCAFIDGYSPKAVYSSIDTHGRYAYEQQPSMAHWNLAQLGSCFVPQLEDELGGQQQAIDALTEVLNSFPGLYQAEWRKVFGAKLGIADAREDDLPLIQDLLGMMAKDGADFTNTFRGLLDGSARDWMLDREIFDDWSARWQARRSPDWQDIAAKATPAVIPRNHRIEEAIQASLAGDDSKAKRLAEVLSHPFDLAEADRDLGLPPREDQMVHMTFCGT</sequence>
<comment type="catalytic activity">
    <reaction evidence="8">
        <text>L-threonyl-[protein] + ATP = 3-O-(5'-adenylyl)-L-threonyl-[protein] + diphosphate</text>
        <dbReference type="Rhea" id="RHEA:54292"/>
        <dbReference type="Rhea" id="RHEA-COMP:11060"/>
        <dbReference type="Rhea" id="RHEA-COMP:13847"/>
        <dbReference type="ChEBI" id="CHEBI:30013"/>
        <dbReference type="ChEBI" id="CHEBI:30616"/>
        <dbReference type="ChEBI" id="CHEBI:33019"/>
        <dbReference type="ChEBI" id="CHEBI:138113"/>
        <dbReference type="EC" id="2.7.7.108"/>
    </reaction>
</comment>
<evidence type="ECO:0000256" key="3">
    <source>
        <dbReference type="ARBA" id="ARBA00022695"/>
    </source>
</evidence>
<comment type="similarity">
    <text evidence="1 8">Belongs to the SELO family.</text>
</comment>
<feature type="binding site" evidence="8">
    <location>
        <position position="101"/>
    </location>
    <ligand>
        <name>ATP</name>
        <dbReference type="ChEBI" id="CHEBI:30616"/>
    </ligand>
</feature>
<feature type="binding site" evidence="8">
    <location>
        <position position="114"/>
    </location>
    <ligand>
        <name>ATP</name>
        <dbReference type="ChEBI" id="CHEBI:30616"/>
    </ligand>
</feature>
<dbReference type="OrthoDB" id="9776281at2"/>
<dbReference type="Pfam" id="PF02696">
    <property type="entry name" value="SelO"/>
    <property type="match status" value="1"/>
</dbReference>
<feature type="binding site" evidence="8">
    <location>
        <position position="113"/>
    </location>
    <ligand>
        <name>ATP</name>
        <dbReference type="ChEBI" id="CHEBI:30616"/>
    </ligand>
</feature>
<feature type="binding site" evidence="8">
    <location>
        <position position="246"/>
    </location>
    <ligand>
        <name>Mg(2+)</name>
        <dbReference type="ChEBI" id="CHEBI:18420"/>
    </ligand>
</feature>
<dbReference type="GO" id="GO:0030145">
    <property type="term" value="F:manganese ion binding"/>
    <property type="evidence" value="ECO:0007669"/>
    <property type="project" value="UniProtKB-UniRule"/>
</dbReference>
<dbReference type="STRING" id="1758178.GCA_001550095_03229"/>
<dbReference type="NCBIfam" id="NF000658">
    <property type="entry name" value="PRK00029.1"/>
    <property type="match status" value="1"/>
</dbReference>
<keyword evidence="2 8" id="KW-0808">Transferase</keyword>
<dbReference type="HAMAP" id="MF_00692">
    <property type="entry name" value="SelO"/>
    <property type="match status" value="1"/>
</dbReference>
<dbReference type="EMBL" id="CP022196">
    <property type="protein sequence ID" value="ATG47192.1"/>
    <property type="molecule type" value="Genomic_DNA"/>
</dbReference>
<feature type="binding site" evidence="8">
    <location>
        <position position="246"/>
    </location>
    <ligand>
        <name>ATP</name>
        <dbReference type="ChEBI" id="CHEBI:30616"/>
    </ligand>
</feature>
<evidence type="ECO:0000313" key="10">
    <source>
        <dbReference type="Proteomes" id="UP000217935"/>
    </source>
</evidence>
<evidence type="ECO:0000313" key="9">
    <source>
        <dbReference type="EMBL" id="ATG47192.1"/>
    </source>
</evidence>
<gene>
    <name evidence="8" type="primary">ydiU</name>
    <name evidence="8" type="synonym">selO</name>
    <name evidence="9" type="ORF">CEW89_06180</name>
</gene>
<comment type="function">
    <text evidence="8">Nucleotidyltransferase involved in the post-translational modification of proteins. It can catalyze the addition of adenosine monophosphate (AMP) or uridine monophosphate (UMP) to a protein, resulting in modifications known as AMPylation and UMPylation.</text>
</comment>
<feature type="active site" description="Proton acceptor" evidence="8">
    <location>
        <position position="236"/>
    </location>
</feature>
<dbReference type="AlphaFoldDB" id="A0A291GAW4"/>
<keyword evidence="6 8" id="KW-0067">ATP-binding</keyword>
<keyword evidence="4 8" id="KW-0479">Metal-binding</keyword>
<dbReference type="EC" id="2.7.7.-" evidence="8"/>
<feature type="binding site" evidence="8">
    <location>
        <position position="81"/>
    </location>
    <ligand>
        <name>ATP</name>
        <dbReference type="ChEBI" id="CHEBI:30616"/>
    </ligand>
</feature>
<evidence type="ECO:0000256" key="8">
    <source>
        <dbReference type="HAMAP-Rule" id="MF_00692"/>
    </source>
</evidence>
<protein>
    <recommendedName>
        <fullName evidence="8">Protein nucleotidyltransferase YdiU</fullName>
        <ecNumber evidence="8">2.7.7.-</ecNumber>
    </recommendedName>
    <alternativeName>
        <fullName evidence="8">Protein adenylyltransferase YdiU</fullName>
        <ecNumber evidence="8">2.7.7.108</ecNumber>
    </alternativeName>
    <alternativeName>
        <fullName evidence="8">Protein uridylyltransferase YdiU</fullName>
        <ecNumber evidence="8">2.7.7.-</ecNumber>
    </alternativeName>
</protein>
<dbReference type="InterPro" id="IPR003846">
    <property type="entry name" value="SelO"/>
</dbReference>
<proteinExistence type="inferred from homology"/>
<dbReference type="GO" id="GO:0005524">
    <property type="term" value="F:ATP binding"/>
    <property type="evidence" value="ECO:0007669"/>
    <property type="project" value="UniProtKB-UniRule"/>
</dbReference>
<evidence type="ECO:0000256" key="1">
    <source>
        <dbReference type="ARBA" id="ARBA00009747"/>
    </source>
</evidence>
<dbReference type="GO" id="GO:0000287">
    <property type="term" value="F:magnesium ion binding"/>
    <property type="evidence" value="ECO:0007669"/>
    <property type="project" value="UniProtKB-UniRule"/>
</dbReference>
<comment type="catalytic activity">
    <reaction evidence="8">
        <text>L-histidyl-[protein] + UTP = N(tele)-(5'-uridylyl)-L-histidyl-[protein] + diphosphate</text>
        <dbReference type="Rhea" id="RHEA:83891"/>
        <dbReference type="Rhea" id="RHEA-COMP:9745"/>
        <dbReference type="Rhea" id="RHEA-COMP:20239"/>
        <dbReference type="ChEBI" id="CHEBI:29979"/>
        <dbReference type="ChEBI" id="CHEBI:33019"/>
        <dbReference type="ChEBI" id="CHEBI:46398"/>
        <dbReference type="ChEBI" id="CHEBI:233474"/>
    </reaction>
</comment>
<evidence type="ECO:0000256" key="5">
    <source>
        <dbReference type="ARBA" id="ARBA00022741"/>
    </source>
</evidence>
<keyword evidence="7 8" id="KW-0460">Magnesium</keyword>
<feature type="binding site" evidence="8">
    <location>
        <position position="237"/>
    </location>
    <ligand>
        <name>Mg(2+)</name>
        <dbReference type="ChEBI" id="CHEBI:18420"/>
    </ligand>
</feature>
<name>A0A291GAW4_9RHOB</name>
<feature type="binding site" evidence="8">
    <location>
        <position position="164"/>
    </location>
    <ligand>
        <name>ATP</name>
        <dbReference type="ChEBI" id="CHEBI:30616"/>
    </ligand>
</feature>
<dbReference type="PANTHER" id="PTHR32057:SF14">
    <property type="entry name" value="PROTEIN ADENYLYLTRANSFERASE SELO, MITOCHONDRIAL"/>
    <property type="match status" value="1"/>
</dbReference>
<keyword evidence="10" id="KW-1185">Reference proteome</keyword>
<evidence type="ECO:0000256" key="4">
    <source>
        <dbReference type="ARBA" id="ARBA00022723"/>
    </source>
</evidence>
<dbReference type="Proteomes" id="UP000217935">
    <property type="component" value="Chromosome"/>
</dbReference>
<keyword evidence="5 8" id="KW-0547">Nucleotide-binding</keyword>
<dbReference type="GO" id="GO:0070733">
    <property type="term" value="F:AMPylase activity"/>
    <property type="evidence" value="ECO:0007669"/>
    <property type="project" value="UniProtKB-EC"/>
</dbReference>
<accession>A0A291GAW4</accession>
<reference evidence="9 10" key="1">
    <citation type="submission" date="2017-06" db="EMBL/GenBank/DDBJ databases">
        <title>Celeribacter sp. TSPH2 complete genome sequence.</title>
        <authorList>
            <person name="Woo J.-H."/>
            <person name="Kim H.-S."/>
        </authorList>
    </citation>
    <scope>NUCLEOTIDE SEQUENCE [LARGE SCALE GENOMIC DNA]</scope>
    <source>
        <strain evidence="9 10">TSPH2</strain>
    </source>
</reference>
<keyword evidence="3 8" id="KW-0548">Nucleotidyltransferase</keyword>
<dbReference type="EC" id="2.7.7.108" evidence="8"/>
<feature type="binding site" evidence="8">
    <location>
        <position position="79"/>
    </location>
    <ligand>
        <name>ATP</name>
        <dbReference type="ChEBI" id="CHEBI:30616"/>
    </ligand>
</feature>
<feature type="binding site" evidence="8">
    <location>
        <position position="171"/>
    </location>
    <ligand>
        <name>ATP</name>
        <dbReference type="ChEBI" id="CHEBI:30616"/>
    </ligand>
</feature>
<organism evidence="9 10">
    <name type="scientific">Celeribacter ethanolicus</name>
    <dbReference type="NCBI Taxonomy" id="1758178"/>
    <lineage>
        <taxon>Bacteria</taxon>
        <taxon>Pseudomonadati</taxon>
        <taxon>Pseudomonadota</taxon>
        <taxon>Alphaproteobacteria</taxon>
        <taxon>Rhodobacterales</taxon>
        <taxon>Roseobacteraceae</taxon>
        <taxon>Celeribacter</taxon>
    </lineage>
</organism>
<dbReference type="RefSeq" id="WP_096805303.1">
    <property type="nucleotide sequence ID" value="NZ_CP022196.1"/>
</dbReference>
<comment type="catalytic activity">
    <reaction evidence="8">
        <text>L-tyrosyl-[protein] + ATP = O-(5'-adenylyl)-L-tyrosyl-[protein] + diphosphate</text>
        <dbReference type="Rhea" id="RHEA:54288"/>
        <dbReference type="Rhea" id="RHEA-COMP:10136"/>
        <dbReference type="Rhea" id="RHEA-COMP:13846"/>
        <dbReference type="ChEBI" id="CHEBI:30616"/>
        <dbReference type="ChEBI" id="CHEBI:33019"/>
        <dbReference type="ChEBI" id="CHEBI:46858"/>
        <dbReference type="ChEBI" id="CHEBI:83624"/>
        <dbReference type="EC" id="2.7.7.108"/>
    </reaction>
</comment>
<comment type="catalytic activity">
    <reaction evidence="8">
        <text>L-seryl-[protein] + ATP = 3-O-(5'-adenylyl)-L-seryl-[protein] + diphosphate</text>
        <dbReference type="Rhea" id="RHEA:58120"/>
        <dbReference type="Rhea" id="RHEA-COMP:9863"/>
        <dbReference type="Rhea" id="RHEA-COMP:15073"/>
        <dbReference type="ChEBI" id="CHEBI:29999"/>
        <dbReference type="ChEBI" id="CHEBI:30616"/>
        <dbReference type="ChEBI" id="CHEBI:33019"/>
        <dbReference type="ChEBI" id="CHEBI:142516"/>
        <dbReference type="EC" id="2.7.7.108"/>
    </reaction>
</comment>